<feature type="domain" description="RING-type" evidence="7">
    <location>
        <begin position="8"/>
        <end position="53"/>
    </location>
</feature>
<evidence type="ECO:0000256" key="5">
    <source>
        <dbReference type="SAM" id="MobiDB-lite"/>
    </source>
</evidence>
<dbReference type="EMBL" id="JAWZYT010001434">
    <property type="protein sequence ID" value="KAK4312220.1"/>
    <property type="molecule type" value="Genomic_DNA"/>
</dbReference>
<evidence type="ECO:0000256" key="4">
    <source>
        <dbReference type="PROSITE-ProRule" id="PRU00175"/>
    </source>
</evidence>
<dbReference type="InterPro" id="IPR013083">
    <property type="entry name" value="Znf_RING/FYVE/PHD"/>
</dbReference>
<dbReference type="InterPro" id="IPR002130">
    <property type="entry name" value="Cyclophilin-type_PPIase_dom"/>
</dbReference>
<feature type="domain" description="PPIase cyclophilin-type" evidence="6">
    <location>
        <begin position="331"/>
        <end position="469"/>
    </location>
</feature>
<dbReference type="GO" id="GO:0008270">
    <property type="term" value="F:zinc ion binding"/>
    <property type="evidence" value="ECO:0007669"/>
    <property type="project" value="UniProtKB-KW"/>
</dbReference>
<dbReference type="InterPro" id="IPR001841">
    <property type="entry name" value="Znf_RING"/>
</dbReference>
<feature type="region of interest" description="Disordered" evidence="5">
    <location>
        <begin position="219"/>
        <end position="260"/>
    </location>
</feature>
<dbReference type="Pfam" id="PF00097">
    <property type="entry name" value="zf-C3HC4"/>
    <property type="match status" value="1"/>
</dbReference>
<evidence type="ECO:0000313" key="8">
    <source>
        <dbReference type="EMBL" id="KAK4312220.1"/>
    </source>
</evidence>
<name>A0AAE1PRW2_9EUCA</name>
<dbReference type="InterPro" id="IPR018957">
    <property type="entry name" value="Znf_C3HC4_RING-type"/>
</dbReference>
<dbReference type="PROSITE" id="PS50089">
    <property type="entry name" value="ZF_RING_2"/>
    <property type="match status" value="1"/>
</dbReference>
<dbReference type="PROSITE" id="PS50072">
    <property type="entry name" value="CSA_PPIASE_2"/>
    <property type="match status" value="1"/>
</dbReference>
<keyword evidence="2 4" id="KW-0863">Zinc-finger</keyword>
<evidence type="ECO:0000259" key="6">
    <source>
        <dbReference type="PROSITE" id="PS50072"/>
    </source>
</evidence>
<evidence type="ECO:0008006" key="10">
    <source>
        <dbReference type="Google" id="ProtNLM"/>
    </source>
</evidence>
<accession>A0AAE1PRW2</accession>
<protein>
    <recommendedName>
        <fullName evidence="10">RING-type domain-containing protein</fullName>
    </recommendedName>
</protein>
<dbReference type="SUPFAM" id="SSF50891">
    <property type="entry name" value="Cyclophilin-like"/>
    <property type="match status" value="1"/>
</dbReference>
<evidence type="ECO:0000256" key="1">
    <source>
        <dbReference type="ARBA" id="ARBA00022723"/>
    </source>
</evidence>
<dbReference type="InterPro" id="IPR052667">
    <property type="entry name" value="E3_ubiquitin-ligase_RING"/>
</dbReference>
<dbReference type="SUPFAM" id="SSF57850">
    <property type="entry name" value="RING/U-box"/>
    <property type="match status" value="1"/>
</dbReference>
<dbReference type="InterPro" id="IPR029000">
    <property type="entry name" value="Cyclophilin-like_dom_sf"/>
</dbReference>
<dbReference type="PANTHER" id="PTHR47156:SF10">
    <property type="entry name" value="E3 UBIQUITIN-PROTEIN LIGASE TRIM-21-RELATED"/>
    <property type="match status" value="1"/>
</dbReference>
<organism evidence="8 9">
    <name type="scientific">Petrolisthes manimaculis</name>
    <dbReference type="NCBI Taxonomy" id="1843537"/>
    <lineage>
        <taxon>Eukaryota</taxon>
        <taxon>Metazoa</taxon>
        <taxon>Ecdysozoa</taxon>
        <taxon>Arthropoda</taxon>
        <taxon>Crustacea</taxon>
        <taxon>Multicrustacea</taxon>
        <taxon>Malacostraca</taxon>
        <taxon>Eumalacostraca</taxon>
        <taxon>Eucarida</taxon>
        <taxon>Decapoda</taxon>
        <taxon>Pleocyemata</taxon>
        <taxon>Anomura</taxon>
        <taxon>Galatheoidea</taxon>
        <taxon>Porcellanidae</taxon>
        <taxon>Petrolisthes</taxon>
    </lineage>
</organism>
<proteinExistence type="predicted"/>
<dbReference type="PANTHER" id="PTHR47156">
    <property type="entry name" value="PROTEIN CBG20824"/>
    <property type="match status" value="1"/>
</dbReference>
<dbReference type="SMART" id="SM00184">
    <property type="entry name" value="RING"/>
    <property type="match status" value="1"/>
</dbReference>
<evidence type="ECO:0000259" key="7">
    <source>
        <dbReference type="PROSITE" id="PS50089"/>
    </source>
</evidence>
<gene>
    <name evidence="8" type="ORF">Pmani_016342</name>
</gene>
<evidence type="ECO:0000256" key="2">
    <source>
        <dbReference type="ARBA" id="ARBA00022771"/>
    </source>
</evidence>
<dbReference type="InterPro" id="IPR017907">
    <property type="entry name" value="Znf_RING_CS"/>
</dbReference>
<dbReference type="GO" id="GO:0003755">
    <property type="term" value="F:peptidyl-prolyl cis-trans isomerase activity"/>
    <property type="evidence" value="ECO:0007669"/>
    <property type="project" value="InterPro"/>
</dbReference>
<keyword evidence="1" id="KW-0479">Metal-binding</keyword>
<dbReference type="Gene3D" id="2.40.100.10">
    <property type="entry name" value="Cyclophilin-like"/>
    <property type="match status" value="1"/>
</dbReference>
<reference evidence="8" key="1">
    <citation type="submission" date="2023-11" db="EMBL/GenBank/DDBJ databases">
        <title>Genome assemblies of two species of porcelain crab, Petrolisthes cinctipes and Petrolisthes manimaculis (Anomura: Porcellanidae).</title>
        <authorList>
            <person name="Angst P."/>
        </authorList>
    </citation>
    <scope>NUCLEOTIDE SEQUENCE</scope>
    <source>
        <strain evidence="8">PB745_02</strain>
        <tissue evidence="8">Gill</tissue>
    </source>
</reference>
<dbReference type="Proteomes" id="UP001292094">
    <property type="component" value="Unassembled WGS sequence"/>
</dbReference>
<dbReference type="AlphaFoldDB" id="A0AAE1PRW2"/>
<dbReference type="Gene3D" id="3.30.40.10">
    <property type="entry name" value="Zinc/RING finger domain, C3HC4 (zinc finger)"/>
    <property type="match status" value="1"/>
</dbReference>
<evidence type="ECO:0000313" key="9">
    <source>
        <dbReference type="Proteomes" id="UP001292094"/>
    </source>
</evidence>
<sequence length="490" mass="54399">MAEGEVNCIICLEVFEENGHMPRTLRCGHTLCTPCLAALLERPPNQRSCPECRHPIKITSVDHVAVSYTVLRLARALEQAQGAGLNIRSGDTCPSHSRPFSAWCKLSKRWVCPRCKCHPACTQLVPLKEAVLSDKRQTVKDTEDRLATLETIKGKMRVKRDKLVKQLDEVNTALTRLGQVISGLEETEAHVVNAGTPTTLSRANARHKPNMKAATDLLAKHSTQESDSGPGPDSTEPQPSESPVISPATPSPSPPLNGVITPEALKEKLSITQNLYAEREWCGEKKYARITLQGSDLCMHTLDNNPPPEDAYIVSFWPIRQQWVDCQQRAFMDVTIGDRVEGRLEVLLFNRSVRAETFCDLCVGEMGYTYKGQRLHFKVAEASVATQLVVGEEFQGEDGAVHAATSYHVSQYRDGGYYRRQVFPGLVSGVPAADHSRLAFFRVHMFHTKGRTDMYSFGKVEAGLSLIRQAFNDQQNKVSHISDCGLLFSV</sequence>
<comment type="caution">
    <text evidence="8">The sequence shown here is derived from an EMBL/GenBank/DDBJ whole genome shotgun (WGS) entry which is preliminary data.</text>
</comment>
<keyword evidence="3" id="KW-0862">Zinc</keyword>
<keyword evidence="9" id="KW-1185">Reference proteome</keyword>
<evidence type="ECO:0000256" key="3">
    <source>
        <dbReference type="ARBA" id="ARBA00022833"/>
    </source>
</evidence>
<dbReference type="PROSITE" id="PS00518">
    <property type="entry name" value="ZF_RING_1"/>
    <property type="match status" value="1"/>
</dbReference>